<proteinExistence type="inferred from homology"/>
<dbReference type="UniPathway" id="UPA00378"/>
<keyword evidence="5" id="KW-0256">Endoplasmic reticulum</keyword>
<sequence length="304" mass="34203">MDIVAQLPSPAVLLRVFYLGASALILVIQAVPALRARFLAYGSRATPPSSEAPGSTKSHTSAAPGSTEASTSLDQLLDCLASFQVPHGYFAHFYVVSVACSLFWGWQQSNVALATRPAWTAWLLMHIQGGRRLLESYFYTSKSSSRMWIGHYLLGLLFYLTINVAIWIEKPDYSWGRVPQCVRTTFSWRLDALPATILAFHGLQHTYHAYLHRLRTEHASYQMPDHPVFPNLICPHYTCEVIIYLLLSFLAAPAYKPVNWTLACATVFVAVNLGVTAAGTWDWYILRFGPEKMMGKSRMIPWIW</sequence>
<accession>A0A6A6XNM0</accession>
<protein>
    <recommendedName>
        <fullName evidence="5">Polyprenal reductase</fullName>
        <ecNumber evidence="5">1.3.1.94</ecNumber>
    </recommendedName>
</protein>
<keyword evidence="3 5" id="KW-1133">Transmembrane helix</keyword>
<evidence type="ECO:0000256" key="5">
    <source>
        <dbReference type="RuleBase" id="RU367081"/>
    </source>
</evidence>
<evidence type="ECO:0000256" key="6">
    <source>
        <dbReference type="SAM" id="MobiDB-lite"/>
    </source>
</evidence>
<dbReference type="GO" id="GO:0102389">
    <property type="term" value="F:polyprenol reductase activity"/>
    <property type="evidence" value="ECO:0007669"/>
    <property type="project" value="UniProtKB-UniRule"/>
</dbReference>
<gene>
    <name evidence="8" type="ORF">K505DRAFT_322140</name>
</gene>
<dbReference type="PROSITE" id="PS50244">
    <property type="entry name" value="S5A_REDUCTASE"/>
    <property type="match status" value="1"/>
</dbReference>
<comment type="subcellular location">
    <subcellularLocation>
        <location evidence="1">Endomembrane system</location>
        <topology evidence="1">Multi-pass membrane protein</topology>
    </subcellularLocation>
    <subcellularLocation>
        <location evidence="5">Endoplasmic reticulum membrane</location>
    </subcellularLocation>
</comment>
<comment type="pathway">
    <text evidence="5">Protein modification; protein glycosylation.</text>
</comment>
<dbReference type="OrthoDB" id="541710at2759"/>
<dbReference type="GO" id="GO:0005789">
    <property type="term" value="C:endoplasmic reticulum membrane"/>
    <property type="evidence" value="ECO:0007669"/>
    <property type="project" value="UniProtKB-SubCell"/>
</dbReference>
<comment type="function">
    <text evidence="5">Plays a key role in early steps of protein N-linked glycosylation by being involved in the conversion of polyprenol into dolichol. Acts as a polyprenal reductase that mediates the reduction of polyprenal into dolichal in a NADP-dependent mechanism. Dolichols are required for the synthesis of dolichol-linked monosaccharides and the oligosaccharide precursor used for N-glycosylation.</text>
</comment>
<keyword evidence="4 5" id="KW-0472">Membrane</keyword>
<evidence type="ECO:0000256" key="2">
    <source>
        <dbReference type="ARBA" id="ARBA00022692"/>
    </source>
</evidence>
<dbReference type="GO" id="GO:0016095">
    <property type="term" value="P:polyprenol catabolic process"/>
    <property type="evidence" value="ECO:0007669"/>
    <property type="project" value="UniProtKB-UniRule"/>
</dbReference>
<dbReference type="PANTHER" id="PTHR14624">
    <property type="entry name" value="DFG10 PROTEIN"/>
    <property type="match status" value="1"/>
</dbReference>
<keyword evidence="5" id="KW-0560">Oxidoreductase</keyword>
<comment type="similarity">
    <text evidence="5">Belongs to the steroid 5-alpha reductase family. Polyprenal reductase subfamily.</text>
</comment>
<comment type="catalytic activity">
    <reaction evidence="5">
        <text>a di-trans,poly-cis-dolichal + NADP(+) = a di-trans,poly-cis-polyprenal + NADPH + H(+)</text>
        <dbReference type="Rhea" id="RHEA:80727"/>
        <dbReference type="Rhea" id="RHEA-COMP:19536"/>
        <dbReference type="Rhea" id="RHEA-COMP:19537"/>
        <dbReference type="ChEBI" id="CHEBI:15378"/>
        <dbReference type="ChEBI" id="CHEBI:57783"/>
        <dbReference type="ChEBI" id="CHEBI:58349"/>
        <dbReference type="ChEBI" id="CHEBI:231623"/>
        <dbReference type="ChEBI" id="CHEBI:231637"/>
        <dbReference type="EC" id="1.3.1.94"/>
    </reaction>
    <physiologicalReaction direction="right-to-left" evidence="5">
        <dbReference type="Rhea" id="RHEA:80729"/>
    </physiologicalReaction>
</comment>
<evidence type="ECO:0000313" key="8">
    <source>
        <dbReference type="EMBL" id="KAF2798121.1"/>
    </source>
</evidence>
<dbReference type="GO" id="GO:0003865">
    <property type="term" value="F:3-oxo-5-alpha-steroid 4-dehydrogenase activity"/>
    <property type="evidence" value="ECO:0007669"/>
    <property type="project" value="TreeGrafter"/>
</dbReference>
<name>A0A6A6XNM0_9PLEO</name>
<feature type="transmembrane region" description="Helical" evidence="5">
    <location>
        <begin position="12"/>
        <end position="34"/>
    </location>
</feature>
<keyword evidence="5" id="KW-0521">NADP</keyword>
<feature type="transmembrane region" description="Helical" evidence="5">
    <location>
        <begin position="232"/>
        <end position="254"/>
    </location>
</feature>
<feature type="domain" description="3-oxo-5-alpha-steroid 4-dehydrogenase C-terminal" evidence="7">
    <location>
        <begin position="204"/>
        <end position="304"/>
    </location>
</feature>
<feature type="transmembrane region" description="Helical" evidence="5">
    <location>
        <begin position="260"/>
        <end position="286"/>
    </location>
</feature>
<dbReference type="EC" id="1.3.1.94" evidence="5"/>
<keyword evidence="9" id="KW-1185">Reference proteome</keyword>
<keyword evidence="2 5" id="KW-0812">Transmembrane</keyword>
<dbReference type="PANTHER" id="PTHR14624:SF0">
    <property type="entry name" value="POLYPRENOL REDUCTASE"/>
    <property type="match status" value="1"/>
</dbReference>
<dbReference type="AlphaFoldDB" id="A0A6A6XNM0"/>
<evidence type="ECO:0000259" key="7">
    <source>
        <dbReference type="Pfam" id="PF02544"/>
    </source>
</evidence>
<organism evidence="8 9">
    <name type="scientific">Melanomma pulvis-pyrius CBS 109.77</name>
    <dbReference type="NCBI Taxonomy" id="1314802"/>
    <lineage>
        <taxon>Eukaryota</taxon>
        <taxon>Fungi</taxon>
        <taxon>Dikarya</taxon>
        <taxon>Ascomycota</taxon>
        <taxon>Pezizomycotina</taxon>
        <taxon>Dothideomycetes</taxon>
        <taxon>Pleosporomycetidae</taxon>
        <taxon>Pleosporales</taxon>
        <taxon>Melanommataceae</taxon>
        <taxon>Melanomma</taxon>
    </lineage>
</organism>
<evidence type="ECO:0000256" key="3">
    <source>
        <dbReference type="ARBA" id="ARBA00022989"/>
    </source>
</evidence>
<dbReference type="GO" id="GO:0160198">
    <property type="term" value="F:polyprenal reductase activity"/>
    <property type="evidence" value="ECO:0007669"/>
    <property type="project" value="UniProtKB-EC"/>
</dbReference>
<evidence type="ECO:0000256" key="1">
    <source>
        <dbReference type="ARBA" id="ARBA00004127"/>
    </source>
</evidence>
<dbReference type="Pfam" id="PF02544">
    <property type="entry name" value="Steroid_dh"/>
    <property type="match status" value="1"/>
</dbReference>
<feature type="region of interest" description="Disordered" evidence="6">
    <location>
        <begin position="46"/>
        <end position="67"/>
    </location>
</feature>
<dbReference type="InterPro" id="IPR001104">
    <property type="entry name" value="3-oxo-5_a-steroid_4-DH_C"/>
</dbReference>
<dbReference type="InterPro" id="IPR039698">
    <property type="entry name" value="Dfg10/SRD5A3"/>
</dbReference>
<dbReference type="GO" id="GO:0006488">
    <property type="term" value="P:dolichol-linked oligosaccharide biosynthetic process"/>
    <property type="evidence" value="ECO:0007669"/>
    <property type="project" value="UniProtKB-UniRule"/>
</dbReference>
<dbReference type="EMBL" id="MU001791">
    <property type="protein sequence ID" value="KAF2798121.1"/>
    <property type="molecule type" value="Genomic_DNA"/>
</dbReference>
<feature type="transmembrane region" description="Helical" evidence="5">
    <location>
        <begin position="149"/>
        <end position="168"/>
    </location>
</feature>
<evidence type="ECO:0000256" key="4">
    <source>
        <dbReference type="ARBA" id="ARBA00023136"/>
    </source>
</evidence>
<evidence type="ECO:0000313" key="9">
    <source>
        <dbReference type="Proteomes" id="UP000799757"/>
    </source>
</evidence>
<reference evidence="8" key="1">
    <citation type="journal article" date="2020" name="Stud. Mycol.">
        <title>101 Dothideomycetes genomes: a test case for predicting lifestyles and emergence of pathogens.</title>
        <authorList>
            <person name="Haridas S."/>
            <person name="Albert R."/>
            <person name="Binder M."/>
            <person name="Bloem J."/>
            <person name="Labutti K."/>
            <person name="Salamov A."/>
            <person name="Andreopoulos B."/>
            <person name="Baker S."/>
            <person name="Barry K."/>
            <person name="Bills G."/>
            <person name="Bluhm B."/>
            <person name="Cannon C."/>
            <person name="Castanera R."/>
            <person name="Culley D."/>
            <person name="Daum C."/>
            <person name="Ezra D."/>
            <person name="Gonzalez J."/>
            <person name="Henrissat B."/>
            <person name="Kuo A."/>
            <person name="Liang C."/>
            <person name="Lipzen A."/>
            <person name="Lutzoni F."/>
            <person name="Magnuson J."/>
            <person name="Mondo S."/>
            <person name="Nolan M."/>
            <person name="Ohm R."/>
            <person name="Pangilinan J."/>
            <person name="Park H.-J."/>
            <person name="Ramirez L."/>
            <person name="Alfaro M."/>
            <person name="Sun H."/>
            <person name="Tritt A."/>
            <person name="Yoshinaga Y."/>
            <person name="Zwiers L.-H."/>
            <person name="Turgeon B."/>
            <person name="Goodwin S."/>
            <person name="Spatafora J."/>
            <person name="Crous P."/>
            <person name="Grigoriev I."/>
        </authorList>
    </citation>
    <scope>NUCLEOTIDE SEQUENCE</scope>
    <source>
        <strain evidence="8">CBS 109.77</strain>
    </source>
</reference>
<dbReference type="Proteomes" id="UP000799757">
    <property type="component" value="Unassembled WGS sequence"/>
</dbReference>